<feature type="signal peptide" evidence="3">
    <location>
        <begin position="1"/>
        <end position="22"/>
    </location>
</feature>
<dbReference type="InParanoid" id="D3AY80"/>
<dbReference type="EMBL" id="ADBJ01000004">
    <property type="protein sequence ID" value="EFA85907.1"/>
    <property type="molecule type" value="Genomic_DNA"/>
</dbReference>
<feature type="compositionally biased region" description="Pro residues" evidence="1">
    <location>
        <begin position="267"/>
        <end position="276"/>
    </location>
</feature>
<dbReference type="AlphaFoldDB" id="D3AY80"/>
<feature type="compositionally biased region" description="Polar residues" evidence="1">
    <location>
        <begin position="285"/>
        <end position="294"/>
    </location>
</feature>
<evidence type="ECO:0000256" key="3">
    <source>
        <dbReference type="SAM" id="SignalP"/>
    </source>
</evidence>
<keyword evidence="5" id="KW-1185">Reference proteome</keyword>
<gene>
    <name evidence="4" type="ORF">PPL_01139</name>
</gene>
<evidence type="ECO:0000256" key="2">
    <source>
        <dbReference type="SAM" id="Phobius"/>
    </source>
</evidence>
<keyword evidence="2" id="KW-0812">Transmembrane</keyword>
<evidence type="ECO:0000256" key="1">
    <source>
        <dbReference type="SAM" id="MobiDB-lite"/>
    </source>
</evidence>
<keyword evidence="2" id="KW-0472">Membrane</keyword>
<feature type="region of interest" description="Disordered" evidence="1">
    <location>
        <begin position="263"/>
        <end position="294"/>
    </location>
</feature>
<keyword evidence="2" id="KW-1133">Transmembrane helix</keyword>
<organism evidence="4 5">
    <name type="scientific">Heterostelium pallidum (strain ATCC 26659 / Pp 5 / PN500)</name>
    <name type="common">Cellular slime mold</name>
    <name type="synonym">Polysphondylium pallidum</name>
    <dbReference type="NCBI Taxonomy" id="670386"/>
    <lineage>
        <taxon>Eukaryota</taxon>
        <taxon>Amoebozoa</taxon>
        <taxon>Evosea</taxon>
        <taxon>Eumycetozoa</taxon>
        <taxon>Dictyostelia</taxon>
        <taxon>Acytosteliales</taxon>
        <taxon>Acytosteliaceae</taxon>
        <taxon>Heterostelium</taxon>
    </lineage>
</organism>
<reference evidence="4 5" key="1">
    <citation type="journal article" date="2011" name="Genome Res.">
        <title>Phylogeny-wide analysis of social amoeba genomes highlights ancient origins for complex intercellular communication.</title>
        <authorList>
            <person name="Heidel A.J."/>
            <person name="Lawal H.M."/>
            <person name="Felder M."/>
            <person name="Schilde C."/>
            <person name="Helps N.R."/>
            <person name="Tunggal B."/>
            <person name="Rivero F."/>
            <person name="John U."/>
            <person name="Schleicher M."/>
            <person name="Eichinger L."/>
            <person name="Platzer M."/>
            <person name="Noegel A.A."/>
            <person name="Schaap P."/>
            <person name="Gloeckner G."/>
        </authorList>
    </citation>
    <scope>NUCLEOTIDE SEQUENCE [LARGE SCALE GENOMIC DNA]</scope>
    <source>
        <strain evidence="5">ATCC 26659 / Pp 5 / PN500</strain>
    </source>
</reference>
<feature type="region of interest" description="Disordered" evidence="1">
    <location>
        <begin position="142"/>
        <end position="166"/>
    </location>
</feature>
<sequence length="294" mass="32282">MYYNFTLSHILIVIFLLEHVYAKSDFLYGSGVKAGFNFAALGLIAAIIVGTPCFFIINKILKNYEKNRIEEQELREIQKKIMNRKNNEELTTTDTYGTSKLLKECIDRTTIIQILNNGQPLSQSQQSQPISQSDSSSSLAISTLTGAFSPPPQPQPRTTSCTFSKVSSSESISEMYHNNNNNHDDSECSSLSSSTAITITNTGGSNDTQEIINKLMTPPSPVLATFGKQTGEFNFNGGLISPINKTKLSINIPQMSPVIKRTIALDPPTPSPPPSARPKKFKNFTKCSTAQSTE</sequence>
<feature type="chain" id="PRO_5003042025" evidence="3">
    <location>
        <begin position="23"/>
        <end position="294"/>
    </location>
</feature>
<protein>
    <submittedName>
        <fullName evidence="4">Uncharacterized protein</fullName>
    </submittedName>
</protein>
<name>D3AY80_HETP5</name>
<dbReference type="RefSeq" id="XP_020438013.1">
    <property type="nucleotide sequence ID" value="XM_020572155.1"/>
</dbReference>
<keyword evidence="3" id="KW-0732">Signal</keyword>
<evidence type="ECO:0000313" key="4">
    <source>
        <dbReference type="EMBL" id="EFA85907.1"/>
    </source>
</evidence>
<comment type="caution">
    <text evidence="4">The sequence shown here is derived from an EMBL/GenBank/DDBJ whole genome shotgun (WGS) entry which is preliminary data.</text>
</comment>
<dbReference type="GeneID" id="31356669"/>
<feature type="transmembrane region" description="Helical" evidence="2">
    <location>
        <begin position="38"/>
        <end position="58"/>
    </location>
</feature>
<proteinExistence type="predicted"/>
<evidence type="ECO:0000313" key="5">
    <source>
        <dbReference type="Proteomes" id="UP000001396"/>
    </source>
</evidence>
<accession>D3AY80</accession>
<dbReference type="Proteomes" id="UP000001396">
    <property type="component" value="Unassembled WGS sequence"/>
</dbReference>